<protein>
    <submittedName>
        <fullName evidence="1">Uncharacterized protein</fullName>
    </submittedName>
</protein>
<gene>
    <name evidence="1" type="ORF">B0T21DRAFT_360463</name>
</gene>
<evidence type="ECO:0000313" key="2">
    <source>
        <dbReference type="Proteomes" id="UP001172159"/>
    </source>
</evidence>
<dbReference type="Proteomes" id="UP001172159">
    <property type="component" value="Unassembled WGS sequence"/>
</dbReference>
<dbReference type="AlphaFoldDB" id="A0AA40EMB5"/>
<reference evidence="1" key="1">
    <citation type="submission" date="2023-06" db="EMBL/GenBank/DDBJ databases">
        <title>Genome-scale phylogeny and comparative genomics of the fungal order Sordariales.</title>
        <authorList>
            <consortium name="Lawrence Berkeley National Laboratory"/>
            <person name="Hensen N."/>
            <person name="Bonometti L."/>
            <person name="Westerberg I."/>
            <person name="Brannstrom I.O."/>
            <person name="Guillou S."/>
            <person name="Cros-Aarteil S."/>
            <person name="Calhoun S."/>
            <person name="Haridas S."/>
            <person name="Kuo A."/>
            <person name="Mondo S."/>
            <person name="Pangilinan J."/>
            <person name="Riley R."/>
            <person name="Labutti K."/>
            <person name="Andreopoulos B."/>
            <person name="Lipzen A."/>
            <person name="Chen C."/>
            <person name="Yanf M."/>
            <person name="Daum C."/>
            <person name="Ng V."/>
            <person name="Clum A."/>
            <person name="Steindorff A."/>
            <person name="Ohm R."/>
            <person name="Martin F."/>
            <person name="Silar P."/>
            <person name="Natvig D."/>
            <person name="Lalanne C."/>
            <person name="Gautier V."/>
            <person name="Ament-Velasquez S.L."/>
            <person name="Kruys A."/>
            <person name="Hutchinson M.I."/>
            <person name="Powell A.J."/>
            <person name="Barry K."/>
            <person name="Miller A.N."/>
            <person name="Grigoriev I.V."/>
            <person name="Debuchy R."/>
            <person name="Gladieux P."/>
            <person name="Thoren M.H."/>
            <person name="Johannesson H."/>
        </authorList>
    </citation>
    <scope>NUCLEOTIDE SEQUENCE</scope>
    <source>
        <strain evidence="1">CBS 540.89</strain>
    </source>
</reference>
<accession>A0AA40EMB5</accession>
<dbReference type="EMBL" id="JAUKTV010000003">
    <property type="protein sequence ID" value="KAK0741966.1"/>
    <property type="molecule type" value="Genomic_DNA"/>
</dbReference>
<evidence type="ECO:0000313" key="1">
    <source>
        <dbReference type="EMBL" id="KAK0741966.1"/>
    </source>
</evidence>
<comment type="caution">
    <text evidence="1">The sequence shown here is derived from an EMBL/GenBank/DDBJ whole genome shotgun (WGS) entry which is preliminary data.</text>
</comment>
<organism evidence="1 2">
    <name type="scientific">Apiosordaria backusii</name>
    <dbReference type="NCBI Taxonomy" id="314023"/>
    <lineage>
        <taxon>Eukaryota</taxon>
        <taxon>Fungi</taxon>
        <taxon>Dikarya</taxon>
        <taxon>Ascomycota</taxon>
        <taxon>Pezizomycotina</taxon>
        <taxon>Sordariomycetes</taxon>
        <taxon>Sordariomycetidae</taxon>
        <taxon>Sordariales</taxon>
        <taxon>Lasiosphaeriaceae</taxon>
        <taxon>Apiosordaria</taxon>
    </lineage>
</organism>
<keyword evidence="2" id="KW-1185">Reference proteome</keyword>
<proteinExistence type="predicted"/>
<sequence length="91" mass="10018">MVLGEAGAANHVANFCCSLAIDNNLAQLHVSWKDGTSFYIQQIASFLLSDPEHFIRLHAYVAAILEWGQGRLENIRLALDYIAAARAETTT</sequence>
<name>A0AA40EMB5_9PEZI</name>